<feature type="transmembrane region" description="Helical" evidence="5">
    <location>
        <begin position="63"/>
        <end position="82"/>
    </location>
</feature>
<feature type="transmembrane region" description="Helical" evidence="5">
    <location>
        <begin position="32"/>
        <end position="51"/>
    </location>
</feature>
<gene>
    <name evidence="6" type="ORF">U732_2485</name>
</gene>
<reference evidence="6 7" key="1">
    <citation type="journal article" date="2015" name="Infect. Genet. Evol.">
        <title>Genomic sequences of six botulinum neurotoxin-producing strains representing three clostridial species illustrate the mobility and diversity of botulinum neurotoxin genes.</title>
        <authorList>
            <person name="Smith T.J."/>
            <person name="Hill K.K."/>
            <person name="Xie G."/>
            <person name="Foley B.T."/>
            <person name="Williamson C.H."/>
            <person name="Foster J.T."/>
            <person name="Johnson S.L."/>
            <person name="Chertkov O."/>
            <person name="Teshima H."/>
            <person name="Gibbons H.S."/>
            <person name="Johnsky L.A."/>
            <person name="Karavis M.A."/>
            <person name="Smith L.A."/>
        </authorList>
    </citation>
    <scope>NUCLEOTIDE SEQUENCE [LARGE SCALE GENOMIC DNA]</scope>
    <source>
        <strain evidence="6 7">CDC 2741</strain>
    </source>
</reference>
<keyword evidence="7" id="KW-1185">Reference proteome</keyword>
<comment type="subcellular location">
    <subcellularLocation>
        <location evidence="1">Membrane</location>
        <topology evidence="1">Multi-pass membrane protein</topology>
    </subcellularLocation>
</comment>
<dbReference type="PANTHER" id="PTHR30249">
    <property type="entry name" value="PUTATIVE SEROTONIN TRANSPORTER"/>
    <property type="match status" value="1"/>
</dbReference>
<dbReference type="InterPro" id="IPR007300">
    <property type="entry name" value="CidB/LrgB"/>
</dbReference>
<keyword evidence="3 5" id="KW-1133">Transmembrane helix</keyword>
<evidence type="ECO:0000313" key="7">
    <source>
        <dbReference type="Proteomes" id="UP000031366"/>
    </source>
</evidence>
<keyword evidence="2 5" id="KW-0812">Transmembrane</keyword>
<dbReference type="Proteomes" id="UP000031366">
    <property type="component" value="Unassembled WGS sequence"/>
</dbReference>
<comment type="caution">
    <text evidence="6">The sequence shown here is derived from an EMBL/GenBank/DDBJ whole genome shotgun (WGS) entry which is preliminary data.</text>
</comment>
<evidence type="ECO:0000256" key="2">
    <source>
        <dbReference type="ARBA" id="ARBA00022692"/>
    </source>
</evidence>
<dbReference type="AlphaFoldDB" id="A0A0C1TXV3"/>
<proteinExistence type="predicted"/>
<dbReference type="PANTHER" id="PTHR30249:SF0">
    <property type="entry name" value="PLASTIDAL GLYCOLATE_GLYCERATE TRANSLOCATOR 1, CHLOROPLASTIC"/>
    <property type="match status" value="1"/>
</dbReference>
<evidence type="ECO:0000256" key="1">
    <source>
        <dbReference type="ARBA" id="ARBA00004141"/>
    </source>
</evidence>
<evidence type="ECO:0000256" key="5">
    <source>
        <dbReference type="SAM" id="Phobius"/>
    </source>
</evidence>
<feature type="transmembrane region" description="Helical" evidence="5">
    <location>
        <begin position="209"/>
        <end position="229"/>
    </location>
</feature>
<evidence type="ECO:0000313" key="6">
    <source>
        <dbReference type="EMBL" id="KIE45524.1"/>
    </source>
</evidence>
<evidence type="ECO:0000256" key="3">
    <source>
        <dbReference type="ARBA" id="ARBA00022989"/>
    </source>
</evidence>
<protein>
    <submittedName>
        <fullName evidence="6">LrgB-like family protein</fullName>
    </submittedName>
</protein>
<dbReference type="OrthoDB" id="9811701at2"/>
<dbReference type="EMBL" id="AYSO01000019">
    <property type="protein sequence ID" value="KIE45524.1"/>
    <property type="molecule type" value="Genomic_DNA"/>
</dbReference>
<sequence length="233" mass="24858">MKELLSTPLFAILISLLSYILAQYISKKTKIALFNPLLLSMIFIISFLIIFKVPLEDYNSGGKLISFFLTPSTIVLALPLYNKIDLFKKNALPIIIGITVGSFVGMISIIVLCKLLNIDNTIALSLIPKSITTPIGMEISKQLQGIPAITVTAIIVTGIIGAIISPLVFKIFKIKDSLSIGIGIGTSSHAVGTTKAIEIGETEGAMSGLAIGIAGLITVCLSPIILKIFNILM</sequence>
<organism evidence="6 7">
    <name type="scientific">Clostridium argentinense CDC 2741</name>
    <dbReference type="NCBI Taxonomy" id="1418104"/>
    <lineage>
        <taxon>Bacteria</taxon>
        <taxon>Bacillati</taxon>
        <taxon>Bacillota</taxon>
        <taxon>Clostridia</taxon>
        <taxon>Eubacteriales</taxon>
        <taxon>Clostridiaceae</taxon>
        <taxon>Clostridium</taxon>
    </lineage>
</organism>
<keyword evidence="4 5" id="KW-0472">Membrane</keyword>
<dbReference type="RefSeq" id="WP_039634960.1">
    <property type="nucleotide sequence ID" value="NZ_AYSO01000019.1"/>
</dbReference>
<name>A0A0C1TXV3_9CLOT</name>
<accession>A0A0C1TXV3</accession>
<dbReference type="GO" id="GO:0016020">
    <property type="term" value="C:membrane"/>
    <property type="evidence" value="ECO:0007669"/>
    <property type="project" value="UniProtKB-SubCell"/>
</dbReference>
<dbReference type="Pfam" id="PF04172">
    <property type="entry name" value="LrgB"/>
    <property type="match status" value="1"/>
</dbReference>
<dbReference type="STRING" id="29341.RSJ17_00800"/>
<feature type="transmembrane region" description="Helical" evidence="5">
    <location>
        <begin position="146"/>
        <end position="169"/>
    </location>
</feature>
<evidence type="ECO:0000256" key="4">
    <source>
        <dbReference type="ARBA" id="ARBA00023136"/>
    </source>
</evidence>
<feature type="transmembrane region" description="Helical" evidence="5">
    <location>
        <begin position="94"/>
        <end position="116"/>
    </location>
</feature>